<feature type="domain" description="Reverse transcriptase" evidence="2">
    <location>
        <begin position="114"/>
        <end position="364"/>
    </location>
</feature>
<feature type="region of interest" description="Disordered" evidence="1">
    <location>
        <begin position="454"/>
        <end position="501"/>
    </location>
</feature>
<dbReference type="InterPro" id="IPR000477">
    <property type="entry name" value="RT_dom"/>
</dbReference>
<accession>A0ABM1ZUY9</accession>
<sequence>MRDHCRCKAVNVIQYYIHSFNKRKECNDSVTRFCLSAAKTTRVFLKSHPEICVLSADKGNRTVIMYTTEYETKMSSLVEDAETYSRITRDPTNSIQAKNNTFVTRLKNLKLIDHKQARQLKIYNATCPRIYGQPKAHKDSLPLRPVIPNTTAPTYQLSKYLADILQSSLRSKYSTPSSFEFSQEIRSMKIPDGHIMISLDVVSLFTNVPRGLVCKVIIDRWGEIDTNINLDLFLEIVEFCMASSYFCYKDKFYVQTFGTAMGSPLSPILADMVLDTIIDQALGKLSFIIPFLKKYVDDMFLVIPHNKIQEVLAAFNSCESRLQFTVEVEDNQKLAFLDIAVTRNDDQTLETMWYSKPIASGRMLNFRSFHQMKHKINVAYNFIHRVYALTSTGDLATLASTIHNHLQLNNYPRSFINRLINNYHHKKAQEHINPPSSVNTDSNAQAANLPIAISSHNQPPSIDQTHSNSDTSITRHCTESGFPDETESNSHDNAQTNDSETSKTYMSIPYVPRLTDNIIKVLKPQLPNVLITSKQLRTIFEFHTNMKDPVSKNEKSNIIYKIPCSECQSCYIGMTQNKLKTRLSGHRSDVNKLDRLQELCNTNTTSNIDTLREKTALISHCIDHNHRFNFDNTQILEECRSYSGLSFIEMCHIVNTSHAVNKRSDVEGLHNTYASILHTIKNKIHTTPSQ</sequence>
<dbReference type="GeneID" id="134285211"/>
<dbReference type="PANTHER" id="PTHR21301">
    <property type="entry name" value="REVERSE TRANSCRIPTASE"/>
    <property type="match status" value="1"/>
</dbReference>
<feature type="compositionally biased region" description="Polar residues" evidence="1">
    <location>
        <begin position="491"/>
        <end position="501"/>
    </location>
</feature>
<dbReference type="InterPro" id="IPR043502">
    <property type="entry name" value="DNA/RNA_pol_sf"/>
</dbReference>
<dbReference type="InterPro" id="IPR058912">
    <property type="entry name" value="HTH_animal"/>
</dbReference>
<name>A0ABM1ZUY9_AEDAL</name>
<dbReference type="Pfam" id="PF26215">
    <property type="entry name" value="HTH_animal"/>
    <property type="match status" value="1"/>
</dbReference>
<dbReference type="SUPFAM" id="SSF56672">
    <property type="entry name" value="DNA/RNA polymerases"/>
    <property type="match status" value="1"/>
</dbReference>
<dbReference type="EnsemblMetazoa" id="AALFPA23_021883.R32411">
    <property type="protein sequence ID" value="AALFPA23_021883.P32411"/>
    <property type="gene ID" value="AALFPA23_021883"/>
</dbReference>
<feature type="compositionally biased region" description="Polar residues" evidence="1">
    <location>
        <begin position="454"/>
        <end position="475"/>
    </location>
</feature>
<reference evidence="3" key="2">
    <citation type="submission" date="2025-05" db="UniProtKB">
        <authorList>
            <consortium name="EnsemblMetazoa"/>
        </authorList>
    </citation>
    <scope>IDENTIFICATION</scope>
    <source>
        <strain evidence="3">Foshan</strain>
    </source>
</reference>
<dbReference type="RefSeq" id="XP_062701572.1">
    <property type="nucleotide sequence ID" value="XM_062845588.1"/>
</dbReference>
<keyword evidence="4" id="KW-1185">Reference proteome</keyword>
<evidence type="ECO:0000313" key="3">
    <source>
        <dbReference type="EnsemblMetazoa" id="AALFPA23_021883.P32410"/>
    </source>
</evidence>
<organism evidence="3 4">
    <name type="scientific">Aedes albopictus</name>
    <name type="common">Asian tiger mosquito</name>
    <name type="synonym">Stegomyia albopicta</name>
    <dbReference type="NCBI Taxonomy" id="7160"/>
    <lineage>
        <taxon>Eukaryota</taxon>
        <taxon>Metazoa</taxon>
        <taxon>Ecdysozoa</taxon>
        <taxon>Arthropoda</taxon>
        <taxon>Hexapoda</taxon>
        <taxon>Insecta</taxon>
        <taxon>Pterygota</taxon>
        <taxon>Neoptera</taxon>
        <taxon>Endopterygota</taxon>
        <taxon>Diptera</taxon>
        <taxon>Nematocera</taxon>
        <taxon>Culicoidea</taxon>
        <taxon>Culicidae</taxon>
        <taxon>Culicinae</taxon>
        <taxon>Aedini</taxon>
        <taxon>Aedes</taxon>
        <taxon>Stegomyia</taxon>
    </lineage>
</organism>
<dbReference type="RefSeq" id="XP_062701566.1">
    <property type="nucleotide sequence ID" value="XM_062845582.1"/>
</dbReference>
<dbReference type="PANTHER" id="PTHR21301:SF10">
    <property type="entry name" value="REVERSE TRANSCRIPTASE DOMAIN-CONTAINING PROTEIN"/>
    <property type="match status" value="1"/>
</dbReference>
<proteinExistence type="predicted"/>
<protein>
    <recommendedName>
        <fullName evidence="2">Reverse transcriptase domain-containing protein</fullName>
    </recommendedName>
</protein>
<reference evidence="4" key="1">
    <citation type="journal article" date="2015" name="Proc. Natl. Acad. Sci. U.S.A.">
        <title>Genome sequence of the Asian Tiger mosquito, Aedes albopictus, reveals insights into its biology, genetics, and evolution.</title>
        <authorList>
            <person name="Chen X.G."/>
            <person name="Jiang X."/>
            <person name="Gu J."/>
            <person name="Xu M."/>
            <person name="Wu Y."/>
            <person name="Deng Y."/>
            <person name="Zhang C."/>
            <person name="Bonizzoni M."/>
            <person name="Dermauw W."/>
            <person name="Vontas J."/>
            <person name="Armbruster P."/>
            <person name="Huang X."/>
            <person name="Yang Y."/>
            <person name="Zhang H."/>
            <person name="He W."/>
            <person name="Peng H."/>
            <person name="Liu Y."/>
            <person name="Wu K."/>
            <person name="Chen J."/>
            <person name="Lirakis M."/>
            <person name="Topalis P."/>
            <person name="Van Leeuwen T."/>
            <person name="Hall A.B."/>
            <person name="Jiang X."/>
            <person name="Thorpe C."/>
            <person name="Mueller R.L."/>
            <person name="Sun C."/>
            <person name="Waterhouse R.M."/>
            <person name="Yan G."/>
            <person name="Tu Z.J."/>
            <person name="Fang X."/>
            <person name="James A.A."/>
        </authorList>
    </citation>
    <scope>NUCLEOTIDE SEQUENCE [LARGE SCALE GENOMIC DNA]</scope>
    <source>
        <strain evidence="4">Foshan</strain>
    </source>
</reference>
<dbReference type="PROSITE" id="PS50878">
    <property type="entry name" value="RT_POL"/>
    <property type="match status" value="1"/>
</dbReference>
<evidence type="ECO:0000259" key="2">
    <source>
        <dbReference type="PROSITE" id="PS50878"/>
    </source>
</evidence>
<evidence type="ECO:0000256" key="1">
    <source>
        <dbReference type="SAM" id="MobiDB-lite"/>
    </source>
</evidence>
<dbReference type="EnsemblMetazoa" id="AALFPA23_021883.R32410">
    <property type="protein sequence ID" value="AALFPA23_021883.P32410"/>
    <property type="gene ID" value="AALFPA23_021883"/>
</dbReference>
<dbReference type="Proteomes" id="UP000069940">
    <property type="component" value="Unassembled WGS sequence"/>
</dbReference>
<evidence type="ECO:0000313" key="4">
    <source>
        <dbReference type="Proteomes" id="UP000069940"/>
    </source>
</evidence>